<dbReference type="InterPro" id="IPR036568">
    <property type="entry name" value="GGCT-like_sf"/>
</dbReference>
<dbReference type="AlphaFoldDB" id="A0A0F8Z6T3"/>
<dbReference type="SUPFAM" id="SSF110857">
    <property type="entry name" value="Gamma-glutamyl cyclotransferase-like"/>
    <property type="match status" value="1"/>
</dbReference>
<dbReference type="InterPro" id="IPR013024">
    <property type="entry name" value="GGCT-like"/>
</dbReference>
<dbReference type="CDD" id="cd06661">
    <property type="entry name" value="GGCT_like"/>
    <property type="match status" value="1"/>
</dbReference>
<proteinExistence type="predicted"/>
<evidence type="ECO:0008006" key="2">
    <source>
        <dbReference type="Google" id="ProtNLM"/>
    </source>
</evidence>
<evidence type="ECO:0000313" key="1">
    <source>
        <dbReference type="EMBL" id="KKK89442.1"/>
    </source>
</evidence>
<sequence length="202" mass="23117">MKKAKNGRVNRARRDRTKPIAYVFGYGSLMYPSGINGRGMRHKYVWKDLSPAIIVGYKRGLFAAYAYNTFYGLMRDPARTTNGVLLPIFSKRDLNALWRNEGATKSCSMYRVKEVSASVSYTAHNIPVFALTNVEDRSIEGVTPPQYIANVWRGIEPWGEEFRRQFVNTGGIESNHASKMVSSLYSLYKPARYLWRNILRLS</sequence>
<accession>A0A0F8Z6T3</accession>
<reference evidence="1" key="1">
    <citation type="journal article" date="2015" name="Nature">
        <title>Complex archaea that bridge the gap between prokaryotes and eukaryotes.</title>
        <authorList>
            <person name="Spang A."/>
            <person name="Saw J.H."/>
            <person name="Jorgensen S.L."/>
            <person name="Zaremba-Niedzwiedzka K."/>
            <person name="Martijn J."/>
            <person name="Lind A.E."/>
            <person name="van Eijk R."/>
            <person name="Schleper C."/>
            <person name="Guy L."/>
            <person name="Ettema T.J."/>
        </authorList>
    </citation>
    <scope>NUCLEOTIDE SEQUENCE</scope>
</reference>
<protein>
    <recommendedName>
        <fullName evidence="2">Gamma-glutamylcyclotransferase AIG2-like domain-containing protein</fullName>
    </recommendedName>
</protein>
<dbReference type="Gene3D" id="3.10.490.10">
    <property type="entry name" value="Gamma-glutamyl cyclotransferase-like"/>
    <property type="match status" value="1"/>
</dbReference>
<comment type="caution">
    <text evidence="1">The sequence shown here is derived from an EMBL/GenBank/DDBJ whole genome shotgun (WGS) entry which is preliminary data.</text>
</comment>
<gene>
    <name evidence="1" type="ORF">LCGC14_2733040</name>
</gene>
<organism evidence="1">
    <name type="scientific">marine sediment metagenome</name>
    <dbReference type="NCBI Taxonomy" id="412755"/>
    <lineage>
        <taxon>unclassified sequences</taxon>
        <taxon>metagenomes</taxon>
        <taxon>ecological metagenomes</taxon>
    </lineage>
</organism>
<name>A0A0F8Z6T3_9ZZZZ</name>
<dbReference type="EMBL" id="LAZR01049525">
    <property type="protein sequence ID" value="KKK89442.1"/>
    <property type="molecule type" value="Genomic_DNA"/>
</dbReference>